<accession>A0A1T4Y8D3</accession>
<dbReference type="GO" id="GO:0030435">
    <property type="term" value="P:sporulation resulting in formation of a cellular spore"/>
    <property type="evidence" value="ECO:0007669"/>
    <property type="project" value="UniProtKB-KW"/>
</dbReference>
<dbReference type="GO" id="GO:0042601">
    <property type="term" value="C:endospore-forming forespore"/>
    <property type="evidence" value="ECO:0007669"/>
    <property type="project" value="InterPro"/>
</dbReference>
<comment type="subcellular location">
    <subcellularLocation>
        <location evidence="1">Spore core</location>
    </subcellularLocation>
</comment>
<dbReference type="AlphaFoldDB" id="A0A1T4Y8D3"/>
<keyword evidence="5" id="KW-1185">Reference proteome</keyword>
<evidence type="ECO:0000313" key="4">
    <source>
        <dbReference type="EMBL" id="SKA97986.1"/>
    </source>
</evidence>
<protein>
    <submittedName>
        <fullName evidence="4">Small acid-soluble spore protein H (Minor)</fullName>
    </submittedName>
</protein>
<sequence length="60" mass="6803">MLLNRAKEIINSPYNIEVVYNNKPVWLESVNENSVKVKDLSSGNIMDVPASQLKETDIIK</sequence>
<dbReference type="Proteomes" id="UP000190105">
    <property type="component" value="Unassembled WGS sequence"/>
</dbReference>
<gene>
    <name evidence="4" type="ORF">SAMN05443428_1279</name>
</gene>
<dbReference type="OrthoDB" id="1683648at2"/>
<name>A0A1T4Y8D3_9CLOT</name>
<dbReference type="InterPro" id="IPR012610">
    <property type="entry name" value="SASP_SspH"/>
</dbReference>
<dbReference type="GO" id="GO:0030436">
    <property type="term" value="P:asexual sporulation"/>
    <property type="evidence" value="ECO:0007669"/>
    <property type="project" value="InterPro"/>
</dbReference>
<evidence type="ECO:0000256" key="2">
    <source>
        <dbReference type="ARBA" id="ARBA00006573"/>
    </source>
</evidence>
<dbReference type="Pfam" id="PF08141">
    <property type="entry name" value="SspH"/>
    <property type="match status" value="1"/>
</dbReference>
<evidence type="ECO:0000256" key="3">
    <source>
        <dbReference type="ARBA" id="ARBA00022969"/>
    </source>
</evidence>
<dbReference type="EMBL" id="FUYH01000027">
    <property type="protein sequence ID" value="SKA97986.1"/>
    <property type="molecule type" value="Genomic_DNA"/>
</dbReference>
<evidence type="ECO:0000256" key="1">
    <source>
        <dbReference type="ARBA" id="ARBA00004288"/>
    </source>
</evidence>
<comment type="similarity">
    <text evidence="2">Belongs to the SspH family.</text>
</comment>
<dbReference type="NCBIfam" id="TIGR02861">
    <property type="entry name" value="SASP_H"/>
    <property type="match status" value="1"/>
</dbReference>
<dbReference type="RefSeq" id="WP_078697509.1">
    <property type="nucleotide sequence ID" value="NZ_FUYH01000027.1"/>
</dbReference>
<proteinExistence type="inferred from homology"/>
<evidence type="ECO:0000313" key="5">
    <source>
        <dbReference type="Proteomes" id="UP000190105"/>
    </source>
</evidence>
<organism evidence="4 5">
    <name type="scientific">Caloramator quimbayensis</name>
    <dbReference type="NCBI Taxonomy" id="1147123"/>
    <lineage>
        <taxon>Bacteria</taxon>
        <taxon>Bacillati</taxon>
        <taxon>Bacillota</taxon>
        <taxon>Clostridia</taxon>
        <taxon>Eubacteriales</taxon>
        <taxon>Clostridiaceae</taxon>
        <taxon>Caloramator</taxon>
    </lineage>
</organism>
<reference evidence="5" key="1">
    <citation type="submission" date="2017-02" db="EMBL/GenBank/DDBJ databases">
        <authorList>
            <person name="Varghese N."/>
            <person name="Submissions S."/>
        </authorList>
    </citation>
    <scope>NUCLEOTIDE SEQUENCE [LARGE SCALE GENOMIC DNA]</scope>
    <source>
        <strain evidence="5">USBA 833</strain>
    </source>
</reference>
<keyword evidence="3" id="KW-0749">Sporulation</keyword>